<evidence type="ECO:0000313" key="3">
    <source>
        <dbReference type="EMBL" id="MCX2802975.1"/>
    </source>
</evidence>
<keyword evidence="4" id="KW-1185">Reference proteome</keyword>
<proteinExistence type="predicted"/>
<reference evidence="4" key="1">
    <citation type="submission" date="2016-03" db="EMBL/GenBank/DDBJ databases">
        <authorList>
            <person name="Lee Y.-S."/>
            <person name="Choi Y.-L."/>
        </authorList>
    </citation>
    <scope>NUCLEOTIDE SEQUENCE [LARGE SCALE GENOMIC DNA]</scope>
    <source>
        <strain evidence="4">DAU221</strain>
    </source>
</reference>
<evidence type="ECO:0008006" key="5">
    <source>
        <dbReference type="Google" id="ProtNLM"/>
    </source>
</evidence>
<evidence type="ECO:0000313" key="4">
    <source>
        <dbReference type="Proteomes" id="UP000076077"/>
    </source>
</evidence>
<dbReference type="KEGG" id="mthd:A3224_15945"/>
<reference evidence="2" key="2">
    <citation type="submission" date="2016-03" db="EMBL/GenBank/DDBJ databases">
        <authorList>
            <person name="Ploux O."/>
        </authorList>
    </citation>
    <scope>NUCLEOTIDE SEQUENCE [LARGE SCALE GENOMIC DNA]</scope>
    <source>
        <strain evidence="2">DAU221</strain>
    </source>
</reference>
<dbReference type="AlphaFoldDB" id="A0A143HR51"/>
<dbReference type="Proteomes" id="UP001209730">
    <property type="component" value="Unassembled WGS sequence"/>
</dbReference>
<gene>
    <name evidence="2" type="ORF">A3224_15945</name>
    <name evidence="3" type="ORF">OQJ68_14370</name>
</gene>
<keyword evidence="1" id="KW-0732">Signal</keyword>
<dbReference type="GeneID" id="76609521"/>
<reference evidence="3" key="3">
    <citation type="submission" date="2022-11" db="EMBL/GenBank/DDBJ databases">
        <title>Chitin-degrading and fungicidal potential of chitinolytic bacterial strains from marine environment of the Pacific Ocean regions.</title>
        <authorList>
            <person name="Pentekhina I."/>
            <person name="Nedashkovskaya O."/>
            <person name="Seitkalieva A."/>
            <person name="Podvolotskaya A."/>
            <person name="Tekutyeva L."/>
            <person name="Balabanova L."/>
        </authorList>
    </citation>
    <scope>NUCLEOTIDE SEQUENCE</scope>
    <source>
        <strain evidence="3">KMM 6838</strain>
    </source>
</reference>
<evidence type="ECO:0000256" key="1">
    <source>
        <dbReference type="SAM" id="SignalP"/>
    </source>
</evidence>
<sequence>MMRITARALALVGLLIFSFSTSAAAQGGLLSFGGDSRNPSLTIAPSEIQIDMPLPPMDSADLALLLAQAGKGGGLASMKEAAVRKYRQYLEGELDSRLRAFFVGEEVPLVDKGGQLSLHSALDLAVIKHFNNLQSESGYDLERGTVELEGSVHYRVKDHSGRQLLEETLDIKRLKIREKYQVRTPKNGGAVEDTTEQAIKQALSRMAKELVDKMEDELEADELRDLLTE</sequence>
<name>A0A143HR51_MICTH</name>
<dbReference type="RefSeq" id="WP_067156930.1">
    <property type="nucleotide sequence ID" value="NZ_CP014864.1"/>
</dbReference>
<evidence type="ECO:0000313" key="2">
    <source>
        <dbReference type="EMBL" id="AMX03880.1"/>
    </source>
</evidence>
<accession>A0A143HR51</accession>
<dbReference type="Proteomes" id="UP000076077">
    <property type="component" value="Chromosome"/>
</dbReference>
<feature type="chain" id="PRO_5013476331" description="Lipoprotein" evidence="1">
    <location>
        <begin position="26"/>
        <end position="229"/>
    </location>
</feature>
<feature type="signal peptide" evidence="1">
    <location>
        <begin position="1"/>
        <end position="25"/>
    </location>
</feature>
<dbReference type="EMBL" id="JAPHQB010000028">
    <property type="protein sequence ID" value="MCX2802975.1"/>
    <property type="molecule type" value="Genomic_DNA"/>
</dbReference>
<dbReference type="OrthoDB" id="5738784at2"/>
<protein>
    <recommendedName>
        <fullName evidence="5">Lipoprotein</fullName>
    </recommendedName>
</protein>
<dbReference type="EMBL" id="CP014864">
    <property type="protein sequence ID" value="AMX03880.1"/>
    <property type="molecule type" value="Genomic_DNA"/>
</dbReference>
<organism evidence="2 4">
    <name type="scientific">Microbulbifer thermotolerans</name>
    <dbReference type="NCBI Taxonomy" id="252514"/>
    <lineage>
        <taxon>Bacteria</taxon>
        <taxon>Pseudomonadati</taxon>
        <taxon>Pseudomonadota</taxon>
        <taxon>Gammaproteobacteria</taxon>
        <taxon>Cellvibrionales</taxon>
        <taxon>Microbulbiferaceae</taxon>
        <taxon>Microbulbifer</taxon>
    </lineage>
</organism>